<gene>
    <name evidence="5" type="primary">kptA</name>
    <name evidence="6" type="ORF">M5X16_21670</name>
    <name evidence="7" type="ORF">PC41400_15570</name>
</gene>
<evidence type="ECO:0000313" key="9">
    <source>
        <dbReference type="Proteomes" id="UP001527202"/>
    </source>
</evidence>
<evidence type="ECO:0000256" key="1">
    <source>
        <dbReference type="ARBA" id="ARBA00009836"/>
    </source>
</evidence>
<evidence type="ECO:0000256" key="3">
    <source>
        <dbReference type="ARBA" id="ARBA00023027"/>
    </source>
</evidence>
<dbReference type="Gene3D" id="3.20.170.30">
    <property type="match status" value="1"/>
</dbReference>
<dbReference type="KEGG" id="pchi:PC41400_15570"/>
<accession>A0A410WXL2</accession>
<dbReference type="HAMAP" id="MF_00299">
    <property type="entry name" value="KptA"/>
    <property type="match status" value="1"/>
</dbReference>
<comment type="function">
    <text evidence="4 5">Removes the 2'-phosphate from RNA via an intermediate in which the phosphate is ADP-ribosylated by NAD followed by a presumed transesterification to release the RNA and generate ADP-ribose 1''-2''-cyclic phosphate (APPR&gt;P). May function as an ADP-ribosylase.</text>
</comment>
<dbReference type="GeneID" id="95376232"/>
<dbReference type="AlphaFoldDB" id="A0A410WXL2"/>
<reference evidence="6 9" key="2">
    <citation type="submission" date="2022-05" db="EMBL/GenBank/DDBJ databases">
        <title>Genome Sequencing of Bee-Associated Microbes.</title>
        <authorList>
            <person name="Dunlap C."/>
        </authorList>
    </citation>
    <scope>NUCLEOTIDE SEQUENCE [LARGE SCALE GENOMIC DNA]</scope>
    <source>
        <strain evidence="6 9">NRRL B-23120</strain>
    </source>
</reference>
<dbReference type="GO" id="GO:0003950">
    <property type="term" value="F:NAD+ poly-ADP-ribosyltransferase activity"/>
    <property type="evidence" value="ECO:0007669"/>
    <property type="project" value="InterPro"/>
</dbReference>
<dbReference type="OrthoDB" id="4537997at2"/>
<dbReference type="InterPro" id="IPR002745">
    <property type="entry name" value="Ptrans_KptA/Tpt1"/>
</dbReference>
<evidence type="ECO:0000256" key="5">
    <source>
        <dbReference type="HAMAP-Rule" id="MF_00299"/>
    </source>
</evidence>
<dbReference type="RefSeq" id="WP_042225744.1">
    <property type="nucleotide sequence ID" value="NZ_CP026520.1"/>
</dbReference>
<keyword evidence="3 5" id="KW-0520">NAD</keyword>
<evidence type="ECO:0000313" key="8">
    <source>
        <dbReference type="Proteomes" id="UP000288943"/>
    </source>
</evidence>
<proteinExistence type="inferred from homology"/>
<dbReference type="Proteomes" id="UP000288943">
    <property type="component" value="Chromosome"/>
</dbReference>
<dbReference type="Proteomes" id="UP001527202">
    <property type="component" value="Unassembled WGS sequence"/>
</dbReference>
<dbReference type="GO" id="GO:0006388">
    <property type="term" value="P:tRNA splicing, via endonucleolytic cleavage and ligation"/>
    <property type="evidence" value="ECO:0007669"/>
    <property type="project" value="UniProtKB-UniRule"/>
</dbReference>
<dbReference type="PANTHER" id="PTHR12684:SF2">
    <property type="entry name" value="TRNA 2'-PHOSPHOTRANSFERASE 1"/>
    <property type="match status" value="1"/>
</dbReference>
<comment type="similarity">
    <text evidence="1 5">Belongs to the KptA/TPT1 family.</text>
</comment>
<sequence length="184" mass="20884">MPASKKDTRLSKLMSKMLRHTPGDFGLILDKEGFCRLKDFLAVLNRVSGFKDVRPEDIQRVVRECEKQRFEIVEDSIRARYGHSHERITYEAAEPPSVLYHGTNRKAVPLIMTDGLLPMSRQYVHLSEGLHFASLAGKRRGELVILEVDTALAAQKGVRFYYAGNEVWLADRIPAVCCQPIADQ</sequence>
<dbReference type="EMBL" id="CP026520">
    <property type="protein sequence ID" value="QAV19022.1"/>
    <property type="molecule type" value="Genomic_DNA"/>
</dbReference>
<dbReference type="InterPro" id="IPR022928">
    <property type="entry name" value="RNA_2'-PTrans_KptA"/>
</dbReference>
<reference evidence="7 8" key="1">
    <citation type="submission" date="2018-01" db="EMBL/GenBank/DDBJ databases">
        <title>The whole genome sequencing and assembly of Paenibacillus chitinolyticus KCCM 41400 strain.</title>
        <authorList>
            <person name="Kim J.-Y."/>
            <person name="Park M.-K."/>
            <person name="Lee Y.-J."/>
            <person name="Yi H."/>
            <person name="Bahn Y.-S."/>
            <person name="Kim J.F."/>
            <person name="Lee D.-W."/>
        </authorList>
    </citation>
    <scope>NUCLEOTIDE SEQUENCE [LARGE SCALE GENOMIC DNA]</scope>
    <source>
        <strain evidence="7 8">KCCM 41400</strain>
    </source>
</reference>
<organism evidence="7 8">
    <name type="scientific">Paenibacillus chitinolyticus</name>
    <dbReference type="NCBI Taxonomy" id="79263"/>
    <lineage>
        <taxon>Bacteria</taxon>
        <taxon>Bacillati</taxon>
        <taxon>Bacillota</taxon>
        <taxon>Bacilli</taxon>
        <taxon>Bacillales</taxon>
        <taxon>Paenibacillaceae</taxon>
        <taxon>Paenibacillus</taxon>
    </lineage>
</organism>
<dbReference type="SUPFAM" id="SSF56399">
    <property type="entry name" value="ADP-ribosylation"/>
    <property type="match status" value="1"/>
</dbReference>
<dbReference type="Pfam" id="PF01885">
    <property type="entry name" value="PTS_2-RNA"/>
    <property type="match status" value="1"/>
</dbReference>
<name>A0A410WXL2_9BACL</name>
<dbReference type="EMBL" id="JAMDMJ010000029">
    <property type="protein sequence ID" value="MCY9598360.1"/>
    <property type="molecule type" value="Genomic_DNA"/>
</dbReference>
<evidence type="ECO:0000313" key="6">
    <source>
        <dbReference type="EMBL" id="MCY9598360.1"/>
    </source>
</evidence>
<dbReference type="PANTHER" id="PTHR12684">
    <property type="entry name" value="PUTATIVE PHOSPHOTRANSFERASE"/>
    <property type="match status" value="1"/>
</dbReference>
<keyword evidence="9" id="KW-1185">Reference proteome</keyword>
<keyword evidence="2 5" id="KW-0808">Transferase</keyword>
<evidence type="ECO:0000313" key="7">
    <source>
        <dbReference type="EMBL" id="QAV19022.1"/>
    </source>
</evidence>
<dbReference type="InterPro" id="IPR042081">
    <property type="entry name" value="RNA_2'-PTrans_C"/>
</dbReference>
<dbReference type="Gene3D" id="1.10.10.970">
    <property type="entry name" value="RNA 2'-phosphotransferase, Tpt1/KptA family, N-terminal domain"/>
    <property type="match status" value="1"/>
</dbReference>
<dbReference type="EC" id="2.7.1.-" evidence="5"/>
<evidence type="ECO:0000256" key="2">
    <source>
        <dbReference type="ARBA" id="ARBA00022679"/>
    </source>
</evidence>
<evidence type="ECO:0000256" key="4">
    <source>
        <dbReference type="ARBA" id="ARBA00025212"/>
    </source>
</evidence>
<protein>
    <recommendedName>
        <fullName evidence="5">Probable RNA 2'-phosphotransferase</fullName>
        <ecNumber evidence="5">2.7.1.-</ecNumber>
    </recommendedName>
</protein>
<dbReference type="GO" id="GO:0000215">
    <property type="term" value="F:tRNA 2'-phosphotransferase activity"/>
    <property type="evidence" value="ECO:0007669"/>
    <property type="project" value="TreeGrafter"/>
</dbReference>
<dbReference type="InterPro" id="IPR042080">
    <property type="entry name" value="RNA_2'-PTrans_N"/>
</dbReference>